<gene>
    <name evidence="3" type="ORF">CWD88_05015</name>
    <name evidence="2" type="ORF">Y036_1490</name>
</gene>
<protein>
    <submittedName>
        <fullName evidence="2">3-Oxoacyl-[acyl-carrier-(ACP)] synthase III family protein</fullName>
    </submittedName>
    <submittedName>
        <fullName evidence="3">3-oxoacyl-ACP synthase</fullName>
    </submittedName>
</protein>
<proteinExistence type="predicted"/>
<evidence type="ECO:0000313" key="4">
    <source>
        <dbReference type="Proteomes" id="UP000030475"/>
    </source>
</evidence>
<dbReference type="eggNOG" id="COG0332">
    <property type="taxonomic scope" value="Bacteria"/>
</dbReference>
<dbReference type="Proteomes" id="UP000030475">
    <property type="component" value="Unassembled WGS sequence"/>
</dbReference>
<dbReference type="GeneID" id="93059006"/>
<dbReference type="SUPFAM" id="SSF53901">
    <property type="entry name" value="Thiolase-like"/>
    <property type="match status" value="2"/>
</dbReference>
<dbReference type="AlphaFoldDB" id="A0A069B4A1"/>
<dbReference type="InterPro" id="IPR013751">
    <property type="entry name" value="ACP_syn_III_N"/>
</dbReference>
<reference evidence="2 4" key="1">
    <citation type="submission" date="2014-08" db="EMBL/GenBank/DDBJ databases">
        <authorList>
            <person name="Bunnell A."/>
            <person name="Chain P.S."/>
            <person name="Chertkov O."/>
            <person name="Currie B.J."/>
            <person name="Daligault H.E."/>
            <person name="Davenport K.W."/>
            <person name="Davis C."/>
            <person name="Gleasner C.D."/>
            <person name="Johnson S.L."/>
            <person name="Kaestli M."/>
            <person name="Koren S."/>
            <person name="Kunde Y.A."/>
            <person name="Mayo M."/>
            <person name="McMurry K.K."/>
            <person name="Price E.P."/>
            <person name="Reitenga K.G."/>
            <person name="Robison R."/>
            <person name="Rosovitz M.J."/>
            <person name="Sarovich D.S."/>
            <person name="Teshima H."/>
        </authorList>
    </citation>
    <scope>NUCLEOTIDE SEQUENCE [LARGE SCALE GENOMIC DNA]</scope>
    <source>
        <strain evidence="2 4">MSHR44</strain>
    </source>
</reference>
<reference evidence="3 5" key="2">
    <citation type="submission" date="2017-11" db="EMBL/GenBank/DDBJ databases">
        <title>Molecular characterization of Burkholderia pseudomallei and closely related isolates from Vietnam.</title>
        <authorList>
            <person name="Ustinov D.V."/>
            <person name="Antonov A.S."/>
            <person name="Avdusheva E.F."/>
            <person name="Shpak I.M."/>
            <person name="Zakharova I.B."/>
            <person name="Thi L.A."/>
            <person name="Teteryatnikova N."/>
            <person name="Lopasteyskaya Y.A."/>
            <person name="Kuzyutina J.A."/>
            <person name="Ngo T.N."/>
            <person name="Victorov D.V."/>
        </authorList>
    </citation>
    <scope>NUCLEOTIDE SEQUENCE [LARGE SCALE GENOMIC DNA]</scope>
    <source>
        <strain evidence="3 5">V1512</strain>
    </source>
</reference>
<dbReference type="OMA" id="TITHHAC"/>
<evidence type="ECO:0000313" key="3">
    <source>
        <dbReference type="EMBL" id="PJO67313.1"/>
    </source>
</evidence>
<evidence type="ECO:0000313" key="5">
    <source>
        <dbReference type="Proteomes" id="UP000231878"/>
    </source>
</evidence>
<name>A0A069B4A1_BURPE</name>
<dbReference type="RefSeq" id="WP_004522885.1">
    <property type="nucleotide sequence ID" value="NZ_AP028071.1"/>
</dbReference>
<organism evidence="2 4">
    <name type="scientific">Burkholderia pseudomallei</name>
    <name type="common">Pseudomonas pseudomallei</name>
    <dbReference type="NCBI Taxonomy" id="28450"/>
    <lineage>
        <taxon>Bacteria</taxon>
        <taxon>Pseudomonadati</taxon>
        <taxon>Pseudomonadota</taxon>
        <taxon>Betaproteobacteria</taxon>
        <taxon>Burkholderiales</taxon>
        <taxon>Burkholderiaceae</taxon>
        <taxon>Burkholderia</taxon>
        <taxon>pseudomallei group</taxon>
    </lineage>
</organism>
<comment type="caution">
    <text evidence="2">The sequence shown here is derived from an EMBL/GenBank/DDBJ whole genome shotgun (WGS) entry which is preliminary data.</text>
</comment>
<dbReference type="GO" id="GO:0004315">
    <property type="term" value="F:3-oxoacyl-[acyl-carrier-protein] synthase activity"/>
    <property type="evidence" value="ECO:0007669"/>
    <property type="project" value="InterPro"/>
</dbReference>
<dbReference type="OrthoDB" id="8985188at2"/>
<dbReference type="Proteomes" id="UP000231878">
    <property type="component" value="Unassembled WGS sequence"/>
</dbReference>
<dbReference type="KEGG" id="but:X994_2209"/>
<dbReference type="GO" id="GO:0006633">
    <property type="term" value="P:fatty acid biosynthetic process"/>
    <property type="evidence" value="ECO:0007669"/>
    <property type="project" value="InterPro"/>
</dbReference>
<dbReference type="Pfam" id="PF08545">
    <property type="entry name" value="ACP_syn_III"/>
    <property type="match status" value="1"/>
</dbReference>
<evidence type="ECO:0000313" key="2">
    <source>
        <dbReference type="EMBL" id="KGX06622.1"/>
    </source>
</evidence>
<dbReference type="EMBL" id="JQIM01000010">
    <property type="protein sequence ID" value="KGX06622.1"/>
    <property type="molecule type" value="Genomic_DNA"/>
</dbReference>
<dbReference type="InterPro" id="IPR016039">
    <property type="entry name" value="Thiolase-like"/>
</dbReference>
<dbReference type="EMBL" id="PHRB01000003">
    <property type="protein sequence ID" value="PJO67313.1"/>
    <property type="molecule type" value="Genomic_DNA"/>
</dbReference>
<dbReference type="Gene3D" id="3.40.47.10">
    <property type="match status" value="2"/>
</dbReference>
<accession>A0A069B4A1</accession>
<evidence type="ECO:0000259" key="1">
    <source>
        <dbReference type="Pfam" id="PF08545"/>
    </source>
</evidence>
<feature type="domain" description="Beta-ketoacyl-[acyl-carrier-protein] synthase III N-terminal" evidence="1">
    <location>
        <begin position="121"/>
        <end position="194"/>
    </location>
</feature>
<sequence length="332" mass="35602">MRPDQANHWIGIDAAAYELPDAAIEIGAWAARHAWPRAQVDAILESGCRFFHAAPQTSEVELASRAIGALVDSTGIAPSSIDLMVHVHTQTFSMPAPPRSLLYEVAHAHGIRPLWSGSIAQLNCASIAAAIRMIDALFYAYPQAQSALVVSADRAYDEATRLRQFSGIQGDGAGCLLVTRNSRRNRVGGVALHNHAAWYPGSDSANAVERAMISTEWLHTHRIVDAACALTGRPIAHYERILPINTDLRGWHALCRALRVPAERLFGANVARCGHVCCSDFAINLADDGLAALDAGRHVMGVMQSNVGAFAAVALHPLEAASSSTPAEAYEH</sequence>